<organism evidence="2 3">
    <name type="scientific">Nocardioides panacisoli</name>
    <dbReference type="NCBI Taxonomy" id="627624"/>
    <lineage>
        <taxon>Bacteria</taxon>
        <taxon>Bacillati</taxon>
        <taxon>Actinomycetota</taxon>
        <taxon>Actinomycetes</taxon>
        <taxon>Propionibacteriales</taxon>
        <taxon>Nocardioidaceae</taxon>
        <taxon>Nocardioides</taxon>
    </lineage>
</organism>
<comment type="caution">
    <text evidence="2">The sequence shown here is derived from an EMBL/GenBank/DDBJ whole genome shotgun (WGS) entry which is preliminary data.</text>
</comment>
<evidence type="ECO:0000313" key="3">
    <source>
        <dbReference type="Proteomes" id="UP001501821"/>
    </source>
</evidence>
<protein>
    <recommendedName>
        <fullName evidence="4">PH domain-containing protein</fullName>
    </recommendedName>
</protein>
<gene>
    <name evidence="2" type="ORF">GCM10022242_20920</name>
</gene>
<accession>A0ABP7IHZ4</accession>
<proteinExistence type="predicted"/>
<dbReference type="EMBL" id="BAABAH010000006">
    <property type="protein sequence ID" value="GAA3818924.1"/>
    <property type="molecule type" value="Genomic_DNA"/>
</dbReference>
<keyword evidence="3" id="KW-1185">Reference proteome</keyword>
<evidence type="ECO:0008006" key="4">
    <source>
        <dbReference type="Google" id="ProtNLM"/>
    </source>
</evidence>
<feature type="transmembrane region" description="Helical" evidence="1">
    <location>
        <begin position="48"/>
        <end position="67"/>
    </location>
</feature>
<sequence length="150" mass="16043">MSAPPDVSSYRLAPLVLARLVGAYLVAFAAVLLVATILVGVLGGSLDYLVLLLAAGILGLIGFSWWLRSRLSVVTLTATGYRTRMIRVAGVSEGRWADVEEAVAAAPRDVECLVLRLKDGRTTTVPVALIAADKDEFARDVRDHLRAAAR</sequence>
<reference evidence="3" key="1">
    <citation type="journal article" date="2019" name="Int. J. Syst. Evol. Microbiol.">
        <title>The Global Catalogue of Microorganisms (GCM) 10K type strain sequencing project: providing services to taxonomists for standard genome sequencing and annotation.</title>
        <authorList>
            <consortium name="The Broad Institute Genomics Platform"/>
            <consortium name="The Broad Institute Genome Sequencing Center for Infectious Disease"/>
            <person name="Wu L."/>
            <person name="Ma J."/>
        </authorList>
    </citation>
    <scope>NUCLEOTIDE SEQUENCE [LARGE SCALE GENOMIC DNA]</scope>
    <source>
        <strain evidence="3">JCM 16953</strain>
    </source>
</reference>
<name>A0ABP7IHZ4_9ACTN</name>
<dbReference type="Proteomes" id="UP001501821">
    <property type="component" value="Unassembled WGS sequence"/>
</dbReference>
<feature type="transmembrane region" description="Helical" evidence="1">
    <location>
        <begin position="21"/>
        <end position="42"/>
    </location>
</feature>
<dbReference type="RefSeq" id="WP_344775068.1">
    <property type="nucleotide sequence ID" value="NZ_BAABAH010000006.1"/>
</dbReference>
<keyword evidence="1" id="KW-0472">Membrane</keyword>
<evidence type="ECO:0000256" key="1">
    <source>
        <dbReference type="SAM" id="Phobius"/>
    </source>
</evidence>
<evidence type="ECO:0000313" key="2">
    <source>
        <dbReference type="EMBL" id="GAA3818924.1"/>
    </source>
</evidence>
<keyword evidence="1" id="KW-1133">Transmembrane helix</keyword>
<keyword evidence="1" id="KW-0812">Transmembrane</keyword>